<dbReference type="EMBL" id="MOBY01000006">
    <property type="protein sequence ID" value="RON95214.1"/>
    <property type="molecule type" value="Genomic_DNA"/>
</dbReference>
<evidence type="ECO:0008006" key="4">
    <source>
        <dbReference type="Google" id="ProtNLM"/>
    </source>
</evidence>
<name>A0A423N9R8_PSEFL</name>
<feature type="transmembrane region" description="Helical" evidence="1">
    <location>
        <begin position="347"/>
        <end position="368"/>
    </location>
</feature>
<sequence>MGVQRVVTIDDVSPLERWVDALNRKVELGEGLEFSAVQLARQLNEPDIASLTAFLAKLVAWGSATEFTAYTCPMSGCRKTLPSGVDPVACPFCRVTFIEEGVTPTSEQFFRLTGEISRDIRWMVVIHGMNSRAPWQEAFSWEIANLLKYSAPVLIYKYGWATYEVLFPGIHRRMAKSLGRRIRIAIGRARAANLPDRPDVIAHSFGTRLFSLVLQDPEFADLRFGRVITAGSIIRPDFDWKRHFRDGRVEAVLNHVAAKDGAVPFAVWAIPGTGPGGKVGYMAQQVLNVRNLQYGHSSFFEDQHLPALIGENGLWRSFFTRPLKPLRDDGVFVQKDAWQPPARWRIITARAGGCIAIAAVVLASLWLLKLSLCW</sequence>
<organism evidence="2 3">
    <name type="scientific">Pseudomonas fluorescens</name>
    <dbReference type="NCBI Taxonomy" id="294"/>
    <lineage>
        <taxon>Bacteria</taxon>
        <taxon>Pseudomonadati</taxon>
        <taxon>Pseudomonadota</taxon>
        <taxon>Gammaproteobacteria</taxon>
        <taxon>Pseudomonadales</taxon>
        <taxon>Pseudomonadaceae</taxon>
        <taxon>Pseudomonas</taxon>
    </lineage>
</organism>
<comment type="caution">
    <text evidence="2">The sequence shown here is derived from an EMBL/GenBank/DDBJ whole genome shotgun (WGS) entry which is preliminary data.</text>
</comment>
<dbReference type="AlphaFoldDB" id="A0A423N9R8"/>
<dbReference type="Proteomes" id="UP000283650">
    <property type="component" value="Unassembled WGS sequence"/>
</dbReference>
<reference evidence="2 3" key="1">
    <citation type="submission" date="2016-10" db="EMBL/GenBank/DDBJ databases">
        <title>Comparative genome analysis of multiple Pseudomonas spp. focuses on biocontrol and plant growth promoting traits.</title>
        <authorList>
            <person name="Tao X.-Y."/>
            <person name="Taylor C.G."/>
        </authorList>
    </citation>
    <scope>NUCLEOTIDE SEQUENCE [LARGE SCALE GENOMIC DNA]</scope>
    <source>
        <strain evidence="2 3">2F9</strain>
    </source>
</reference>
<accession>A0A423N9R8</accession>
<evidence type="ECO:0000313" key="2">
    <source>
        <dbReference type="EMBL" id="RON95214.1"/>
    </source>
</evidence>
<keyword evidence="1" id="KW-0812">Transmembrane</keyword>
<gene>
    <name evidence="2" type="ORF">BK672_13345</name>
</gene>
<keyword evidence="1" id="KW-0472">Membrane</keyword>
<evidence type="ECO:0000313" key="3">
    <source>
        <dbReference type="Proteomes" id="UP000283650"/>
    </source>
</evidence>
<proteinExistence type="predicted"/>
<protein>
    <recommendedName>
        <fullName evidence="4">Alpha/beta hydrolase</fullName>
    </recommendedName>
</protein>
<keyword evidence="1" id="KW-1133">Transmembrane helix</keyword>
<evidence type="ECO:0000256" key="1">
    <source>
        <dbReference type="SAM" id="Phobius"/>
    </source>
</evidence>